<sequence length="272" mass="30967">MHPNIPFDIWEAIFAAVGEPATLARCALVSRSFWEATARSLYRNVRVAHIDRGREIRGNRAFAAIHAHPYLRAYVRTLTHEAMDVYRWAAHSKDKAYNDEAWADQPPWTTFLPLLPNLTTYTLTTDTHHISDKLLHVVVATLMQCPRLTDVRWMFIVHAGDLPVIMQLNMITHLSLGQPDTGAFSSIGPWLKQMPCLRSFYVRDASRLLPDLISKVVGEEILIRLVNLTLGGRPYLAPYQLLTALNETPDLETLDVYYNDSIREVRPSPAPR</sequence>
<keyword evidence="2" id="KW-1185">Reference proteome</keyword>
<gene>
    <name evidence="1" type="ORF">BV25DRAFT_1831063</name>
</gene>
<name>A0ACB8SND2_9AGAM</name>
<evidence type="ECO:0000313" key="1">
    <source>
        <dbReference type="EMBL" id="KAI0057610.1"/>
    </source>
</evidence>
<protein>
    <submittedName>
        <fullName evidence="1">Uncharacterized protein</fullName>
    </submittedName>
</protein>
<evidence type="ECO:0000313" key="2">
    <source>
        <dbReference type="Proteomes" id="UP000814140"/>
    </source>
</evidence>
<reference evidence="1" key="2">
    <citation type="journal article" date="2022" name="New Phytol.">
        <title>Evolutionary transition to the ectomycorrhizal habit in the genomes of a hyperdiverse lineage of mushroom-forming fungi.</title>
        <authorList>
            <person name="Looney B."/>
            <person name="Miyauchi S."/>
            <person name="Morin E."/>
            <person name="Drula E."/>
            <person name="Courty P.E."/>
            <person name="Kohler A."/>
            <person name="Kuo A."/>
            <person name="LaButti K."/>
            <person name="Pangilinan J."/>
            <person name="Lipzen A."/>
            <person name="Riley R."/>
            <person name="Andreopoulos W."/>
            <person name="He G."/>
            <person name="Johnson J."/>
            <person name="Nolan M."/>
            <person name="Tritt A."/>
            <person name="Barry K.W."/>
            <person name="Grigoriev I.V."/>
            <person name="Nagy L.G."/>
            <person name="Hibbett D."/>
            <person name="Henrissat B."/>
            <person name="Matheny P.B."/>
            <person name="Labbe J."/>
            <person name="Martin F.M."/>
        </authorList>
    </citation>
    <scope>NUCLEOTIDE SEQUENCE</scope>
    <source>
        <strain evidence="1">HHB10654</strain>
    </source>
</reference>
<reference evidence="1" key="1">
    <citation type="submission" date="2021-03" db="EMBL/GenBank/DDBJ databases">
        <authorList>
            <consortium name="DOE Joint Genome Institute"/>
            <person name="Ahrendt S."/>
            <person name="Looney B.P."/>
            <person name="Miyauchi S."/>
            <person name="Morin E."/>
            <person name="Drula E."/>
            <person name="Courty P.E."/>
            <person name="Chicoki N."/>
            <person name="Fauchery L."/>
            <person name="Kohler A."/>
            <person name="Kuo A."/>
            <person name="Labutti K."/>
            <person name="Pangilinan J."/>
            <person name="Lipzen A."/>
            <person name="Riley R."/>
            <person name="Andreopoulos W."/>
            <person name="He G."/>
            <person name="Johnson J."/>
            <person name="Barry K.W."/>
            <person name="Grigoriev I.V."/>
            <person name="Nagy L."/>
            <person name="Hibbett D."/>
            <person name="Henrissat B."/>
            <person name="Matheny P.B."/>
            <person name="Labbe J."/>
            <person name="Martin F."/>
        </authorList>
    </citation>
    <scope>NUCLEOTIDE SEQUENCE</scope>
    <source>
        <strain evidence="1">HHB10654</strain>
    </source>
</reference>
<dbReference type="Proteomes" id="UP000814140">
    <property type="component" value="Unassembled WGS sequence"/>
</dbReference>
<organism evidence="1 2">
    <name type="scientific">Artomyces pyxidatus</name>
    <dbReference type="NCBI Taxonomy" id="48021"/>
    <lineage>
        <taxon>Eukaryota</taxon>
        <taxon>Fungi</taxon>
        <taxon>Dikarya</taxon>
        <taxon>Basidiomycota</taxon>
        <taxon>Agaricomycotina</taxon>
        <taxon>Agaricomycetes</taxon>
        <taxon>Russulales</taxon>
        <taxon>Auriscalpiaceae</taxon>
        <taxon>Artomyces</taxon>
    </lineage>
</organism>
<proteinExistence type="predicted"/>
<accession>A0ACB8SND2</accession>
<dbReference type="EMBL" id="MU277245">
    <property type="protein sequence ID" value="KAI0057610.1"/>
    <property type="molecule type" value="Genomic_DNA"/>
</dbReference>
<comment type="caution">
    <text evidence="1">The sequence shown here is derived from an EMBL/GenBank/DDBJ whole genome shotgun (WGS) entry which is preliminary data.</text>
</comment>